<evidence type="ECO:0000313" key="1">
    <source>
        <dbReference type="EMBL" id="MDN4523933.1"/>
    </source>
</evidence>
<reference evidence="1" key="1">
    <citation type="submission" date="2023-07" db="EMBL/GenBank/DDBJ databases">
        <title>Fictibacillus sp. isolated from freshwater pond.</title>
        <authorList>
            <person name="Kirdat K."/>
            <person name="Bhat A."/>
            <person name="Mourya A."/>
            <person name="Yadav A."/>
        </authorList>
    </citation>
    <scope>NUCLEOTIDE SEQUENCE</scope>
    <source>
        <strain evidence="1">NE201</strain>
    </source>
</reference>
<proteinExistence type="predicted"/>
<name>A0ABT8HT33_9BACL</name>
<dbReference type="Proteomes" id="UP001172721">
    <property type="component" value="Unassembled WGS sequence"/>
</dbReference>
<dbReference type="RefSeq" id="WP_301164989.1">
    <property type="nucleotide sequence ID" value="NZ_JAUHTR010000002.1"/>
</dbReference>
<gene>
    <name evidence="1" type="ORF">QYB97_05575</name>
</gene>
<sequence length="119" mass="13361">MKPVSEENQTLSIDSLRSTLSKLENSCKSMSGKNSNTTLVEKRRDAIKIGLNCLQNAWHGAEFSYSVETVRSAQCTLQELLPSIHKQYEKVKEGSAQKTLLQRRIASIELALEALEEHN</sequence>
<accession>A0ABT8HT33</accession>
<keyword evidence="2" id="KW-1185">Reference proteome</keyword>
<dbReference type="EMBL" id="JAUHTR010000002">
    <property type="protein sequence ID" value="MDN4523933.1"/>
    <property type="molecule type" value="Genomic_DNA"/>
</dbReference>
<evidence type="ECO:0008006" key="3">
    <source>
        <dbReference type="Google" id="ProtNLM"/>
    </source>
</evidence>
<protein>
    <recommendedName>
        <fullName evidence="3">DUF5082 domain-containing protein</fullName>
    </recommendedName>
</protein>
<evidence type="ECO:0000313" key="2">
    <source>
        <dbReference type="Proteomes" id="UP001172721"/>
    </source>
</evidence>
<organism evidence="1 2">
    <name type="scientific">Fictibacillus fluitans</name>
    <dbReference type="NCBI Taxonomy" id="3058422"/>
    <lineage>
        <taxon>Bacteria</taxon>
        <taxon>Bacillati</taxon>
        <taxon>Bacillota</taxon>
        <taxon>Bacilli</taxon>
        <taxon>Bacillales</taxon>
        <taxon>Fictibacillaceae</taxon>
        <taxon>Fictibacillus</taxon>
    </lineage>
</organism>
<comment type="caution">
    <text evidence="1">The sequence shown here is derived from an EMBL/GenBank/DDBJ whole genome shotgun (WGS) entry which is preliminary data.</text>
</comment>